<dbReference type="EMBL" id="JAAGWF010000004">
    <property type="protein sequence ID" value="NEK56856.1"/>
    <property type="molecule type" value="Genomic_DNA"/>
</dbReference>
<dbReference type="InterPro" id="IPR000835">
    <property type="entry name" value="HTH_MarR-typ"/>
</dbReference>
<dbReference type="PRINTS" id="PR00598">
    <property type="entry name" value="HTHMARR"/>
</dbReference>
<name>A0A7K3VW41_9ACTN</name>
<keyword evidence="3" id="KW-1185">Reference proteome</keyword>
<protein>
    <submittedName>
        <fullName evidence="2">MarR family transcriptional regulator</fullName>
    </submittedName>
</protein>
<dbReference type="InterPro" id="IPR036390">
    <property type="entry name" value="WH_DNA-bd_sf"/>
</dbReference>
<dbReference type="InterPro" id="IPR052526">
    <property type="entry name" value="HTH-type_Bedaq_tolerance"/>
</dbReference>
<dbReference type="GO" id="GO:0003700">
    <property type="term" value="F:DNA-binding transcription factor activity"/>
    <property type="evidence" value="ECO:0007669"/>
    <property type="project" value="InterPro"/>
</dbReference>
<proteinExistence type="predicted"/>
<dbReference type="SMART" id="SM00347">
    <property type="entry name" value="HTH_MARR"/>
    <property type="match status" value="1"/>
</dbReference>
<sequence length="159" mass="17597">MSAMARTELELDRLVTREDLTRLRMTLGRLGRVLRQQNDDGLSYALVSLLFAIARSEPVTAGELAISEGVSPPSVTRSLNRLRKLGYVNRESDPSDRRASLISLTEAGNRERAAILKTREIWLTEHLARLTAEDVTQLLAALPALERLCDPALSHHDGG</sequence>
<evidence type="ECO:0000313" key="3">
    <source>
        <dbReference type="Proteomes" id="UP000470246"/>
    </source>
</evidence>
<dbReference type="Proteomes" id="UP000470246">
    <property type="component" value="Unassembled WGS sequence"/>
</dbReference>
<evidence type="ECO:0000313" key="2">
    <source>
        <dbReference type="EMBL" id="NEK56856.1"/>
    </source>
</evidence>
<gene>
    <name evidence="2" type="ORF">GCU56_03090</name>
</gene>
<dbReference type="Gene3D" id="1.10.10.10">
    <property type="entry name" value="Winged helix-like DNA-binding domain superfamily/Winged helix DNA-binding domain"/>
    <property type="match status" value="1"/>
</dbReference>
<dbReference type="RefSeq" id="WP_163480054.1">
    <property type="nucleotide sequence ID" value="NZ_JAAGWF010000004.1"/>
</dbReference>
<dbReference type="InterPro" id="IPR036388">
    <property type="entry name" value="WH-like_DNA-bd_sf"/>
</dbReference>
<dbReference type="SUPFAM" id="SSF46785">
    <property type="entry name" value="Winged helix' DNA-binding domain"/>
    <property type="match status" value="1"/>
</dbReference>
<dbReference type="PANTHER" id="PTHR39515">
    <property type="entry name" value="CONSERVED PROTEIN"/>
    <property type="match status" value="1"/>
</dbReference>
<comment type="caution">
    <text evidence="2">The sequence shown here is derived from an EMBL/GenBank/DDBJ whole genome shotgun (WGS) entry which is preliminary data.</text>
</comment>
<dbReference type="Pfam" id="PF12802">
    <property type="entry name" value="MarR_2"/>
    <property type="match status" value="1"/>
</dbReference>
<reference evidence="2 3" key="1">
    <citation type="submission" date="2020-02" db="EMBL/GenBank/DDBJ databases">
        <title>Geodermatophilus sabuli CPCC 205279 I12A-02694.</title>
        <authorList>
            <person name="Jiang Z."/>
        </authorList>
    </citation>
    <scope>NUCLEOTIDE SEQUENCE [LARGE SCALE GENOMIC DNA]</scope>
    <source>
        <strain evidence="2 3">I12A-02694</strain>
    </source>
</reference>
<dbReference type="AlphaFoldDB" id="A0A7K3VW41"/>
<accession>A0A7K3VW41</accession>
<evidence type="ECO:0000259" key="1">
    <source>
        <dbReference type="PROSITE" id="PS50995"/>
    </source>
</evidence>
<dbReference type="PANTHER" id="PTHR39515:SF2">
    <property type="entry name" value="HTH-TYPE TRANSCRIPTIONAL REGULATOR RV0880"/>
    <property type="match status" value="1"/>
</dbReference>
<organism evidence="2 3">
    <name type="scientific">Geodermatophilus sabuli</name>
    <dbReference type="NCBI Taxonomy" id="1564158"/>
    <lineage>
        <taxon>Bacteria</taxon>
        <taxon>Bacillati</taxon>
        <taxon>Actinomycetota</taxon>
        <taxon>Actinomycetes</taxon>
        <taxon>Geodermatophilales</taxon>
        <taxon>Geodermatophilaceae</taxon>
        <taxon>Geodermatophilus</taxon>
    </lineage>
</organism>
<feature type="domain" description="HTH marR-type" evidence="1">
    <location>
        <begin position="20"/>
        <end position="147"/>
    </location>
</feature>
<dbReference type="PROSITE" id="PS50995">
    <property type="entry name" value="HTH_MARR_2"/>
    <property type="match status" value="1"/>
</dbReference>